<reference evidence="1" key="1">
    <citation type="submission" date="2019-08" db="EMBL/GenBank/DDBJ databases">
        <title>The genome of the North American firefly Photinus pyralis.</title>
        <authorList>
            <consortium name="Photinus pyralis genome working group"/>
            <person name="Fallon T.R."/>
            <person name="Sander Lower S.E."/>
            <person name="Weng J.-K."/>
        </authorList>
    </citation>
    <scope>NUCLEOTIDE SEQUENCE</scope>
    <source>
        <strain evidence="1">TRF0915ILg1</strain>
        <tissue evidence="1">Whole body</tissue>
    </source>
</reference>
<comment type="caution">
    <text evidence="1">The sequence shown here is derived from an EMBL/GenBank/DDBJ whole genome shotgun (WGS) entry which is preliminary data.</text>
</comment>
<dbReference type="AlphaFoldDB" id="A0A8K0GDH5"/>
<proteinExistence type="predicted"/>
<organism evidence="1 2">
    <name type="scientific">Ignelater luminosus</name>
    <name type="common">Cucubano</name>
    <name type="synonym">Pyrophorus luminosus</name>
    <dbReference type="NCBI Taxonomy" id="2038154"/>
    <lineage>
        <taxon>Eukaryota</taxon>
        <taxon>Metazoa</taxon>
        <taxon>Ecdysozoa</taxon>
        <taxon>Arthropoda</taxon>
        <taxon>Hexapoda</taxon>
        <taxon>Insecta</taxon>
        <taxon>Pterygota</taxon>
        <taxon>Neoptera</taxon>
        <taxon>Endopterygota</taxon>
        <taxon>Coleoptera</taxon>
        <taxon>Polyphaga</taxon>
        <taxon>Elateriformia</taxon>
        <taxon>Elateroidea</taxon>
        <taxon>Elateridae</taxon>
        <taxon>Agrypninae</taxon>
        <taxon>Pyrophorini</taxon>
        <taxon>Ignelater</taxon>
    </lineage>
</organism>
<gene>
    <name evidence="1" type="ORF">ILUMI_10584</name>
</gene>
<sequence>MKLTNKKRRIEAKVAEGDVSRGIRLLSNEDNLAIRNEDNYNFLLKKHKVLVSTTSSLAATEGHTPMTVAPDYVFKAVFSFSTESLTEWSQAPLPIKSGGIGVRRFTDLTLLASIRSTSVLIGNVLPPSLCDFEITYMNEALAGLISLIEHAAYLTKKVVEGVIDMQQLTSSEGLASVELPLILEPGDIPSEDVDEVSNLEHINDDDLGDSYLRDVSGNLELTVKLIQLSELLHPVLEKVVHQ</sequence>
<keyword evidence="2" id="KW-1185">Reference proteome</keyword>
<evidence type="ECO:0000313" key="2">
    <source>
        <dbReference type="Proteomes" id="UP000801492"/>
    </source>
</evidence>
<name>A0A8K0GDH5_IGNLU</name>
<dbReference type="Proteomes" id="UP000801492">
    <property type="component" value="Unassembled WGS sequence"/>
</dbReference>
<evidence type="ECO:0000313" key="1">
    <source>
        <dbReference type="EMBL" id="KAF2895589.1"/>
    </source>
</evidence>
<protein>
    <submittedName>
        <fullName evidence="1">Uncharacterized protein</fullName>
    </submittedName>
</protein>
<dbReference type="EMBL" id="VTPC01005796">
    <property type="protein sequence ID" value="KAF2895589.1"/>
    <property type="molecule type" value="Genomic_DNA"/>
</dbReference>
<accession>A0A8K0GDH5</accession>